<evidence type="ECO:0000259" key="9">
    <source>
        <dbReference type="Pfam" id="PF08648"/>
    </source>
</evidence>
<protein>
    <recommendedName>
        <fullName evidence="9">U4/U6.U5 small nuclear ribonucleoprotein 27kDa protein domain-containing protein</fullName>
    </recommendedName>
</protein>
<dbReference type="AlphaFoldDB" id="A0AAN6F3C4"/>
<feature type="compositionally biased region" description="Basic residues" evidence="8">
    <location>
        <begin position="101"/>
        <end position="111"/>
    </location>
</feature>
<evidence type="ECO:0000256" key="3">
    <source>
        <dbReference type="ARBA" id="ARBA00008218"/>
    </source>
</evidence>
<dbReference type="PANTHER" id="PTHR31077:SF1">
    <property type="entry name" value="U4_U6.U5 SMALL NUCLEAR RIBONUCLEOPROTEIN 27 KDA PROTEIN"/>
    <property type="match status" value="1"/>
</dbReference>
<evidence type="ECO:0000256" key="5">
    <source>
        <dbReference type="ARBA" id="ARBA00022664"/>
    </source>
</evidence>
<evidence type="ECO:0000256" key="4">
    <source>
        <dbReference type="ARBA" id="ARBA00011825"/>
    </source>
</evidence>
<keyword evidence="7" id="KW-0539">Nucleus</keyword>
<feature type="compositionally biased region" description="Basic and acidic residues" evidence="8">
    <location>
        <begin position="145"/>
        <end position="172"/>
    </location>
</feature>
<comment type="caution">
    <text evidence="10">The sequence shown here is derived from an EMBL/GenBank/DDBJ whole genome shotgun (WGS) entry which is preliminary data.</text>
</comment>
<feature type="compositionally biased region" description="Basic and acidic residues" evidence="8">
    <location>
        <begin position="33"/>
        <end position="57"/>
    </location>
</feature>
<dbReference type="GO" id="GO:0008380">
    <property type="term" value="P:RNA splicing"/>
    <property type="evidence" value="ECO:0007669"/>
    <property type="project" value="UniProtKB-KW"/>
</dbReference>
<dbReference type="Proteomes" id="UP001161757">
    <property type="component" value="Unassembled WGS sequence"/>
</dbReference>
<comment type="subunit">
    <text evidence="4">Part of a tri-snRNP complex.</text>
</comment>
<keyword evidence="5" id="KW-0507">mRNA processing</keyword>
<evidence type="ECO:0000313" key="11">
    <source>
        <dbReference type="Proteomes" id="UP001161757"/>
    </source>
</evidence>
<name>A0AAN6F3C4_EXODE</name>
<sequence>MDEPPAKRPKRTDSAAMWDKDEKVDSRPSSSGRDAKPRPHYGDDRTGDRSSRRDDDHRRKRSRSREYYERRRDRSRSGERSRRERDRGARDRDVNGTGRRERSRSRDRHRPARDYRNDRPSRRSRSRSPVTNGGSTSVRTRSPPRRTEHDRPRSRERKGAGELKAGPVEKETASTNGDHMAVDELDEEELLKKMMGFTTFKTTQNKKVPGNQIYGVRKEKKTEYRQYMNRVGGFNRPLSPTR</sequence>
<evidence type="ECO:0000256" key="1">
    <source>
        <dbReference type="ARBA" id="ARBA00003632"/>
    </source>
</evidence>
<feature type="region of interest" description="Disordered" evidence="8">
    <location>
        <begin position="1"/>
        <end position="182"/>
    </location>
</feature>
<dbReference type="InterPro" id="IPR013957">
    <property type="entry name" value="SNRNP27"/>
</dbReference>
<evidence type="ECO:0000256" key="6">
    <source>
        <dbReference type="ARBA" id="ARBA00023187"/>
    </source>
</evidence>
<dbReference type="PANTHER" id="PTHR31077">
    <property type="entry name" value="U4/U6.U5 SMALL NUCLEAR RIBONUCLEOPROTEIN 27 KDA PROTEIN"/>
    <property type="match status" value="1"/>
</dbReference>
<organism evidence="10 11">
    <name type="scientific">Exophiala dermatitidis</name>
    <name type="common">Black yeast-like fungus</name>
    <name type="synonym">Wangiella dermatitidis</name>
    <dbReference type="NCBI Taxonomy" id="5970"/>
    <lineage>
        <taxon>Eukaryota</taxon>
        <taxon>Fungi</taxon>
        <taxon>Dikarya</taxon>
        <taxon>Ascomycota</taxon>
        <taxon>Pezizomycotina</taxon>
        <taxon>Eurotiomycetes</taxon>
        <taxon>Chaetothyriomycetidae</taxon>
        <taxon>Chaetothyriales</taxon>
        <taxon>Herpotrichiellaceae</taxon>
        <taxon>Exophiala</taxon>
    </lineage>
</organism>
<accession>A0AAN6F3C4</accession>
<feature type="domain" description="U4/U6.U5 small nuclear ribonucleoprotein 27kDa protein" evidence="9">
    <location>
        <begin position="186"/>
        <end position="241"/>
    </location>
</feature>
<comment type="subcellular location">
    <subcellularLocation>
        <location evidence="2">Nucleus</location>
    </subcellularLocation>
</comment>
<evidence type="ECO:0000256" key="2">
    <source>
        <dbReference type="ARBA" id="ARBA00004123"/>
    </source>
</evidence>
<comment type="similarity">
    <text evidence="3">Belongs to the SNUT3 family.</text>
</comment>
<evidence type="ECO:0000256" key="8">
    <source>
        <dbReference type="SAM" id="MobiDB-lite"/>
    </source>
</evidence>
<proteinExistence type="inferred from homology"/>
<dbReference type="GO" id="GO:0006397">
    <property type="term" value="P:mRNA processing"/>
    <property type="evidence" value="ECO:0007669"/>
    <property type="project" value="UniProtKB-KW"/>
</dbReference>
<dbReference type="EMBL" id="JAJGCB010000002">
    <property type="protein sequence ID" value="KAJ8994855.1"/>
    <property type="molecule type" value="Genomic_DNA"/>
</dbReference>
<dbReference type="GO" id="GO:0071011">
    <property type="term" value="C:precatalytic spliceosome"/>
    <property type="evidence" value="ECO:0007669"/>
    <property type="project" value="TreeGrafter"/>
</dbReference>
<evidence type="ECO:0000256" key="7">
    <source>
        <dbReference type="ARBA" id="ARBA00023242"/>
    </source>
</evidence>
<comment type="function">
    <text evidence="1">May play a role in mRNA splicing.</text>
</comment>
<dbReference type="Pfam" id="PF08648">
    <property type="entry name" value="SNRNP27"/>
    <property type="match status" value="1"/>
</dbReference>
<reference evidence="10" key="1">
    <citation type="submission" date="2023-01" db="EMBL/GenBank/DDBJ databases">
        <title>Exophiala dermititidis isolated from Cystic Fibrosis Patient.</title>
        <authorList>
            <person name="Kurbessoian T."/>
            <person name="Crocker A."/>
            <person name="Murante D."/>
            <person name="Hogan D.A."/>
            <person name="Stajich J.E."/>
        </authorList>
    </citation>
    <scope>NUCLEOTIDE SEQUENCE</scope>
    <source>
        <strain evidence="10">Ex8</strain>
    </source>
</reference>
<evidence type="ECO:0000313" key="10">
    <source>
        <dbReference type="EMBL" id="KAJ8994855.1"/>
    </source>
</evidence>
<feature type="compositionally biased region" description="Basic and acidic residues" evidence="8">
    <location>
        <begin position="112"/>
        <end position="121"/>
    </location>
</feature>
<gene>
    <name evidence="10" type="ORF">HRR80_001552</name>
</gene>
<keyword evidence="6" id="KW-0508">mRNA splicing</keyword>
<feature type="compositionally biased region" description="Basic and acidic residues" evidence="8">
    <location>
        <begin position="64"/>
        <end position="100"/>
    </location>
</feature>